<accession>A0A848DP58</accession>
<dbReference type="SUPFAM" id="SSF51905">
    <property type="entry name" value="FAD/NAD(P)-binding domain"/>
    <property type="match status" value="1"/>
</dbReference>
<dbReference type="Proteomes" id="UP000586918">
    <property type="component" value="Unassembled WGS sequence"/>
</dbReference>
<dbReference type="PRINTS" id="PR00368">
    <property type="entry name" value="FADPNR"/>
</dbReference>
<comment type="caution">
    <text evidence="4">The sequence shown here is derived from an EMBL/GenBank/DDBJ whole genome shotgun (WGS) entry which is preliminary data.</text>
</comment>
<dbReference type="InterPro" id="IPR036188">
    <property type="entry name" value="FAD/NAD-bd_sf"/>
</dbReference>
<dbReference type="NCBIfam" id="TIGR01790">
    <property type="entry name" value="carotene-cycl"/>
    <property type="match status" value="1"/>
</dbReference>
<dbReference type="RefSeq" id="WP_169414823.1">
    <property type="nucleotide sequence ID" value="NZ_JAAXKZ010000096.1"/>
</dbReference>
<dbReference type="Gene3D" id="3.50.50.60">
    <property type="entry name" value="FAD/NAD(P)-binding domain"/>
    <property type="match status" value="1"/>
</dbReference>
<keyword evidence="3" id="KW-0520">NAD</keyword>
<evidence type="ECO:0000313" key="4">
    <source>
        <dbReference type="EMBL" id="NMH94134.1"/>
    </source>
</evidence>
<dbReference type="GO" id="GO:0016705">
    <property type="term" value="F:oxidoreductase activity, acting on paired donors, with incorporation or reduction of molecular oxygen"/>
    <property type="evidence" value="ECO:0007669"/>
    <property type="project" value="InterPro"/>
</dbReference>
<keyword evidence="5" id="KW-1185">Reference proteome</keyword>
<dbReference type="PANTHER" id="PTHR39757:SF5">
    <property type="entry name" value="OS02G0190600 PROTEIN"/>
    <property type="match status" value="1"/>
</dbReference>
<protein>
    <submittedName>
        <fullName evidence="4">Lycopene cyclase family protein</fullName>
    </submittedName>
</protein>
<reference evidence="4 5" key="1">
    <citation type="submission" date="2020-04" db="EMBL/GenBank/DDBJ databases">
        <authorList>
            <person name="Klaysubun C."/>
            <person name="Duangmal K."/>
            <person name="Lipun K."/>
        </authorList>
    </citation>
    <scope>NUCLEOTIDE SEQUENCE [LARGE SCALE GENOMIC DNA]</scope>
    <source>
        <strain evidence="4 5">DSM 45300</strain>
    </source>
</reference>
<dbReference type="Pfam" id="PF05834">
    <property type="entry name" value="Lycopene_cycl"/>
    <property type="match status" value="1"/>
</dbReference>
<name>A0A848DP58_9PSEU</name>
<organism evidence="4 5">
    <name type="scientific">Pseudonocardia bannensis</name>
    <dbReference type="NCBI Taxonomy" id="630973"/>
    <lineage>
        <taxon>Bacteria</taxon>
        <taxon>Bacillati</taxon>
        <taxon>Actinomycetota</taxon>
        <taxon>Actinomycetes</taxon>
        <taxon>Pseudonocardiales</taxon>
        <taxon>Pseudonocardiaceae</taxon>
        <taxon>Pseudonocardia</taxon>
    </lineage>
</organism>
<dbReference type="PANTHER" id="PTHR39757">
    <property type="match status" value="1"/>
</dbReference>
<evidence type="ECO:0000256" key="2">
    <source>
        <dbReference type="ARBA" id="ARBA00022746"/>
    </source>
</evidence>
<keyword evidence="2" id="KW-0125">Carotenoid biosynthesis</keyword>
<evidence type="ECO:0000256" key="1">
    <source>
        <dbReference type="ARBA" id="ARBA00006599"/>
    </source>
</evidence>
<comment type="similarity">
    <text evidence="1">Belongs to the lycopene cyclase family.</text>
</comment>
<evidence type="ECO:0000313" key="5">
    <source>
        <dbReference type="Proteomes" id="UP000586918"/>
    </source>
</evidence>
<dbReference type="EMBL" id="JAAXKZ010000096">
    <property type="protein sequence ID" value="NMH94134.1"/>
    <property type="molecule type" value="Genomic_DNA"/>
</dbReference>
<dbReference type="GO" id="GO:0016860">
    <property type="term" value="F:intramolecular oxidoreductase activity"/>
    <property type="evidence" value="ECO:0007669"/>
    <property type="project" value="UniProtKB-ARBA"/>
</dbReference>
<sequence length="417" mass="44453">MPTDDVLVVGGGPAGRAVAVECAARGLRTTLLDPAPDRPWRATYAAWADELPPALPAELVAARTPGRALAQTEHRLGWEYAVLDVPALRRHLDAGLARTGVEVRSGRATTGPDPHGVRLTGGGVARARVVIDAGGHRQPLRPATRPGRPPAEQTAYGLVVDEDTAAAVAAPGTALFMDWRHDHGEPGWPTFLYAVPLGGGAVLLEETSLARRPGLPLPVLRRRLLARLARHGVSPGPDAPEERVRFPVDGARHRDPAAIGFGSAAPLVHPATGFSVATALRLAPRVADALAARLPGSPAAARAAARHAVWPRAARVVHLLRRRGLESLLRMPPADVPAFFEVFFGLPPRHRWAYLTGREDLTGTIGAMNALFGRAGWLLRGRLVGPALLPPALPWTRGSPGPGEYRPAEWAARRYKR</sequence>
<gene>
    <name evidence="4" type="ORF">HF519_21655</name>
</gene>
<dbReference type="GO" id="GO:0016117">
    <property type="term" value="P:carotenoid biosynthetic process"/>
    <property type="evidence" value="ECO:0007669"/>
    <property type="project" value="UniProtKB-KW"/>
</dbReference>
<evidence type="ECO:0000256" key="3">
    <source>
        <dbReference type="ARBA" id="ARBA00023027"/>
    </source>
</evidence>
<dbReference type="AlphaFoldDB" id="A0A848DP58"/>
<proteinExistence type="inferred from homology"/>
<dbReference type="InterPro" id="IPR010108">
    <property type="entry name" value="Lycopene_cyclase_b/e"/>
</dbReference>
<dbReference type="PRINTS" id="PR00411">
    <property type="entry name" value="PNDRDTASEI"/>
</dbReference>